<dbReference type="EMBL" id="KK365131">
    <property type="protein sequence ID" value="KCZ82203.1"/>
    <property type="molecule type" value="Genomic_DNA"/>
</dbReference>
<evidence type="ECO:0000313" key="5">
    <source>
        <dbReference type="EMBL" id="KCZ82203.1"/>
    </source>
</evidence>
<feature type="compositionally biased region" description="Basic and acidic residues" evidence="4">
    <location>
        <begin position="545"/>
        <end position="567"/>
    </location>
</feature>
<dbReference type="PROSITE" id="PS00678">
    <property type="entry name" value="WD_REPEATS_1"/>
    <property type="match status" value="1"/>
</dbReference>
<dbReference type="Gene3D" id="2.130.10.10">
    <property type="entry name" value="YVTN repeat-like/Quinoprotein amine dehydrogenase"/>
    <property type="match status" value="1"/>
</dbReference>
<feature type="compositionally biased region" description="Basic and acidic residues" evidence="4">
    <location>
        <begin position="810"/>
        <end position="834"/>
    </location>
</feature>
<feature type="compositionally biased region" description="Basic and acidic residues" evidence="4">
    <location>
        <begin position="663"/>
        <end position="685"/>
    </location>
</feature>
<dbReference type="SUPFAM" id="SSF50978">
    <property type="entry name" value="WD40 repeat-like"/>
    <property type="match status" value="1"/>
</dbReference>
<feature type="region of interest" description="Disordered" evidence="4">
    <location>
        <begin position="532"/>
        <end position="638"/>
    </location>
</feature>
<reference evidence="6" key="1">
    <citation type="submission" date="2013-02" db="EMBL/GenBank/DDBJ databases">
        <authorList>
            <consortium name="The Broad Institute Genome Sequencing Platform"/>
            <person name="Cuomo C."/>
            <person name="Becnel J."/>
            <person name="Sanscrainte N."/>
            <person name="Walker B."/>
            <person name="Young S.K."/>
            <person name="Zeng Q."/>
            <person name="Gargeya S."/>
            <person name="Fitzgerald M."/>
            <person name="Haas B."/>
            <person name="Abouelleil A."/>
            <person name="Alvarado L."/>
            <person name="Arachchi H.M."/>
            <person name="Berlin A.M."/>
            <person name="Chapman S.B."/>
            <person name="Dewar J."/>
            <person name="Goldberg J."/>
            <person name="Griggs A."/>
            <person name="Gujja S."/>
            <person name="Hansen M."/>
            <person name="Howarth C."/>
            <person name="Imamovic A."/>
            <person name="Larimer J."/>
            <person name="McCowan C."/>
            <person name="Murphy C."/>
            <person name="Neiman D."/>
            <person name="Pearson M."/>
            <person name="Priest M."/>
            <person name="Roberts A."/>
            <person name="Saif S."/>
            <person name="Shea T."/>
            <person name="Sisk P."/>
            <person name="Sykes S."/>
            <person name="Wortman J."/>
            <person name="Nusbaum C."/>
            <person name="Birren B."/>
        </authorList>
    </citation>
    <scope>NUCLEOTIDE SEQUENCE [LARGE SCALE GENOMIC DNA]</scope>
    <source>
        <strain evidence="6">PRA339</strain>
    </source>
</reference>
<dbReference type="HOGENOM" id="CLU_335533_0_0_1"/>
<evidence type="ECO:0000256" key="1">
    <source>
        <dbReference type="ARBA" id="ARBA00022574"/>
    </source>
</evidence>
<dbReference type="OrthoDB" id="538223at2759"/>
<organism evidence="5 6">
    <name type="scientific">Anncaliia algerae PRA339</name>
    <dbReference type="NCBI Taxonomy" id="1288291"/>
    <lineage>
        <taxon>Eukaryota</taxon>
        <taxon>Fungi</taxon>
        <taxon>Fungi incertae sedis</taxon>
        <taxon>Microsporidia</taxon>
        <taxon>Tubulinosematoidea</taxon>
        <taxon>Tubulinosematidae</taxon>
        <taxon>Anncaliia</taxon>
    </lineage>
</organism>
<dbReference type="InterPro" id="IPR050865">
    <property type="entry name" value="BEACH_Domain"/>
</dbReference>
<dbReference type="InterPro" id="IPR001680">
    <property type="entry name" value="WD40_rpt"/>
</dbReference>
<accession>A0A059F4J6</accession>
<dbReference type="PROSITE" id="PS50082">
    <property type="entry name" value="WD_REPEATS_2"/>
    <property type="match status" value="1"/>
</dbReference>
<keyword evidence="2" id="KW-0677">Repeat</keyword>
<feature type="region of interest" description="Disordered" evidence="4">
    <location>
        <begin position="741"/>
        <end position="850"/>
    </location>
</feature>
<proteinExistence type="predicted"/>
<dbReference type="VEuPathDB" id="MicrosporidiaDB:H312_00226"/>
<name>A0A059F4J6_9MICR</name>
<feature type="compositionally biased region" description="Low complexity" evidence="4">
    <location>
        <begin position="775"/>
        <end position="787"/>
    </location>
</feature>
<dbReference type="InterPro" id="IPR019775">
    <property type="entry name" value="WD40_repeat_CS"/>
</dbReference>
<dbReference type="InterPro" id="IPR036322">
    <property type="entry name" value="WD40_repeat_dom_sf"/>
</dbReference>
<feature type="region of interest" description="Disordered" evidence="4">
    <location>
        <begin position="663"/>
        <end position="693"/>
    </location>
</feature>
<dbReference type="AlphaFoldDB" id="A0A059F4J6"/>
<dbReference type="Proteomes" id="UP000030655">
    <property type="component" value="Unassembled WGS sequence"/>
</dbReference>
<dbReference type="PROSITE" id="PS50294">
    <property type="entry name" value="WD_REPEATS_REGION"/>
    <property type="match status" value="1"/>
</dbReference>
<dbReference type="STRING" id="1288291.A0A059F4J6"/>
<protein>
    <submittedName>
        <fullName evidence="5">Uncharacterized protein</fullName>
    </submittedName>
</protein>
<gene>
    <name evidence="5" type="ORF">H312_00226</name>
</gene>
<feature type="compositionally biased region" description="Basic residues" evidence="4">
    <location>
        <begin position="800"/>
        <end position="809"/>
    </location>
</feature>
<feature type="repeat" description="WD" evidence="3">
    <location>
        <begin position="63"/>
        <end position="104"/>
    </location>
</feature>
<dbReference type="SMART" id="SM00320">
    <property type="entry name" value="WD40"/>
    <property type="match status" value="2"/>
</dbReference>
<feature type="compositionally biased region" description="Basic residues" evidence="4">
    <location>
        <begin position="835"/>
        <end position="850"/>
    </location>
</feature>
<evidence type="ECO:0000313" key="6">
    <source>
        <dbReference type="Proteomes" id="UP000030655"/>
    </source>
</evidence>
<dbReference type="InterPro" id="IPR015943">
    <property type="entry name" value="WD40/YVTN_repeat-like_dom_sf"/>
</dbReference>
<sequence>MHIDKDIKSLIKSLKVSSKDVKLQFFNSIKKEANLQSLNEHLRSIKYKKEISSFQKLRLTDSIYAHSSHITRICLDKRNEILFTSGEDTFLKAWDINQGILMHTILGARAPITDLCMSNDNRFICSVDNTGLLNIYTLNNFSLIFTYDLCSEVDFIEFIKLPKQRESNLNEFINKNINLLDHLIKEDEGTFLQYSKEDEYVLVLVERIGLIHTLTFNYDSIKSVYTNKTMLELASDFSLSSLCITEGGRFLLIGGNFPFLIIFDLYNLEDNFCIEETGGVNVSFVAAGRSFKFAAATSLELVIIFEYIPEAHFRSGKFKRKNFEEYGAWRKTTINLKNTTAEVICFLKDESYLSMLCGDSTFRVYHNNTLIRKVNLMGNLLFSYNNLSYVVNNDTIYILSPLINDKIEQTIVNLYEISDIACTDEYLIVVDESGRINYYGKRNRINSLPNEQFLKSELEFLTIEGEDDKIYDAMGRDTSFYISKKQIHPFFIDRMPYLLEERGFYQLKDDFINLNTFKKKFLYQEEIPQEEESFSIESFSDNEENDKSGNEIKRIRNERMSSKKSSSDESSSTEVKRRGRRPRNTVYDDSTIDSINESESDTDFTTVSDSDTINVSESSFEAEESSNETIDVNRSRPRRSAAINASKVIKEQFNYLYAKDEKKKGEQNALDEKANGKSESSKEINESTNETIEVNRSIPRRSAAINASKIIKEEFNFLYANDEKEKQNVVNKSTINRKKKIQGDYSMSDSDSSIKKRRRKKGVTFKNNYNKSDNSESTMSSNITSSSEYDDISESDVKKNKNSPGKRKIGKEPRIYLKKLTDKPSEKKTKAQKDRKIKGTNRRRKKRRTF</sequence>
<dbReference type="Pfam" id="PF00400">
    <property type="entry name" value="WD40"/>
    <property type="match status" value="1"/>
</dbReference>
<feature type="compositionally biased region" description="Low complexity" evidence="4">
    <location>
        <begin position="603"/>
        <end position="619"/>
    </location>
</feature>
<reference evidence="5 6" key="2">
    <citation type="submission" date="2014-03" db="EMBL/GenBank/DDBJ databases">
        <title>The Genome Sequence of Anncaliia algerae insect isolate PRA339.</title>
        <authorList>
            <consortium name="The Broad Institute Genome Sequencing Platform"/>
            <consortium name="The Broad Institute Genome Sequencing Center for Infectious Disease"/>
            <person name="Cuomo C."/>
            <person name="Becnel J."/>
            <person name="Sanscrainte N."/>
            <person name="Walker B."/>
            <person name="Young S.K."/>
            <person name="Zeng Q."/>
            <person name="Gargeya S."/>
            <person name="Fitzgerald M."/>
            <person name="Haas B."/>
            <person name="Abouelleil A."/>
            <person name="Alvarado L."/>
            <person name="Arachchi H.M."/>
            <person name="Berlin A.M."/>
            <person name="Chapman S.B."/>
            <person name="Dewar J."/>
            <person name="Goldberg J."/>
            <person name="Griggs A."/>
            <person name="Gujja S."/>
            <person name="Hansen M."/>
            <person name="Howarth C."/>
            <person name="Imamovic A."/>
            <person name="Larimer J."/>
            <person name="McCowan C."/>
            <person name="Murphy C."/>
            <person name="Neiman D."/>
            <person name="Pearson M."/>
            <person name="Priest M."/>
            <person name="Roberts A."/>
            <person name="Saif S."/>
            <person name="Shea T."/>
            <person name="Sisk P."/>
            <person name="Sykes S."/>
            <person name="Wortman J."/>
            <person name="Nusbaum C."/>
            <person name="Birren B."/>
        </authorList>
    </citation>
    <scope>NUCLEOTIDE SEQUENCE [LARGE SCALE GENOMIC DNA]</scope>
    <source>
        <strain evidence="5 6">PRA339</strain>
    </source>
</reference>
<evidence type="ECO:0000256" key="2">
    <source>
        <dbReference type="ARBA" id="ARBA00022737"/>
    </source>
</evidence>
<keyword evidence="1 3" id="KW-0853">WD repeat</keyword>
<dbReference type="PANTHER" id="PTHR13743">
    <property type="entry name" value="BEIGE/BEACH-RELATED"/>
    <property type="match status" value="1"/>
</dbReference>
<evidence type="ECO:0000256" key="3">
    <source>
        <dbReference type="PROSITE-ProRule" id="PRU00221"/>
    </source>
</evidence>
<keyword evidence="6" id="KW-1185">Reference proteome</keyword>
<feature type="compositionally biased region" description="Acidic residues" evidence="4">
    <location>
        <begin position="532"/>
        <end position="544"/>
    </location>
</feature>
<evidence type="ECO:0000256" key="4">
    <source>
        <dbReference type="SAM" id="MobiDB-lite"/>
    </source>
</evidence>